<dbReference type="Pfam" id="PF04114">
    <property type="entry name" value="Gaa1"/>
    <property type="match status" value="1"/>
</dbReference>
<dbReference type="GO" id="GO:0042765">
    <property type="term" value="C:GPI-anchor transamidase complex"/>
    <property type="evidence" value="ECO:0007669"/>
    <property type="project" value="InterPro"/>
</dbReference>
<dbReference type="EMBL" id="JAHRHY010000004">
    <property type="protein sequence ID" value="KAG9070298.1"/>
    <property type="molecule type" value="Genomic_DNA"/>
</dbReference>
<dbReference type="GO" id="GO:0016255">
    <property type="term" value="P:attachment of GPI anchor to protein"/>
    <property type="evidence" value="ECO:0007669"/>
    <property type="project" value="TreeGrafter"/>
</dbReference>
<keyword evidence="2" id="KW-0472">Membrane</keyword>
<evidence type="ECO:0000256" key="2">
    <source>
        <dbReference type="SAM" id="Phobius"/>
    </source>
</evidence>
<keyword evidence="4" id="KW-1185">Reference proteome</keyword>
<name>A0A9P8BWH3_9FUNG</name>
<dbReference type="Gene3D" id="3.40.630.10">
    <property type="entry name" value="Zn peptidases"/>
    <property type="match status" value="1"/>
</dbReference>
<feature type="region of interest" description="Disordered" evidence="1">
    <location>
        <begin position="499"/>
        <end position="527"/>
    </location>
</feature>
<feature type="transmembrane region" description="Helical" evidence="2">
    <location>
        <begin position="465"/>
        <end position="488"/>
    </location>
</feature>
<dbReference type="InterPro" id="IPR007246">
    <property type="entry name" value="Gaa1"/>
</dbReference>
<evidence type="ECO:0000313" key="4">
    <source>
        <dbReference type="Proteomes" id="UP000707451"/>
    </source>
</evidence>
<feature type="transmembrane region" description="Helical" evidence="2">
    <location>
        <begin position="434"/>
        <end position="453"/>
    </location>
</feature>
<feature type="transmembrane region" description="Helical" evidence="2">
    <location>
        <begin position="632"/>
        <end position="654"/>
    </location>
</feature>
<dbReference type="PIRSF" id="PIRSF036762">
    <property type="entry name" value="GAA1"/>
    <property type="match status" value="1"/>
</dbReference>
<comment type="caution">
    <text evidence="3">The sequence shown here is derived from an EMBL/GenBank/DDBJ whole genome shotgun (WGS) entry which is preliminary data.</text>
</comment>
<reference evidence="3" key="1">
    <citation type="submission" date="2021-06" db="EMBL/GenBank/DDBJ databases">
        <title>Genome Sequence of Mortierella hyaline Strain SCG-10, a Cold-Adapted, Nitrate-Reducing Fungus Isolated from Soil in Minnesota, USA.</title>
        <authorList>
            <person name="Aldossari N."/>
        </authorList>
    </citation>
    <scope>NUCLEOTIDE SEQUENCE</scope>
    <source>
        <strain evidence="3">SCG-10</strain>
    </source>
</reference>
<dbReference type="Proteomes" id="UP000707451">
    <property type="component" value="Unassembled WGS sequence"/>
</dbReference>
<accession>A0A9P8BWH3</accession>
<feature type="transmembrane region" description="Helical" evidence="2">
    <location>
        <begin position="377"/>
        <end position="401"/>
    </location>
</feature>
<feature type="transmembrane region" description="Helical" evidence="2">
    <location>
        <begin position="20"/>
        <end position="42"/>
    </location>
</feature>
<keyword evidence="2" id="KW-1133">Transmembrane helix</keyword>
<dbReference type="PANTHER" id="PTHR13304:SF0">
    <property type="entry name" value="GLYCOSYLPHOSPHATIDYLINOSITOL ANCHOR ATTACHMENT 1 PROTEIN"/>
    <property type="match status" value="1"/>
</dbReference>
<feature type="compositionally biased region" description="Low complexity" evidence="1">
    <location>
        <begin position="511"/>
        <end position="522"/>
    </location>
</feature>
<feature type="transmembrane region" description="Helical" evidence="2">
    <location>
        <begin position="586"/>
        <end position="612"/>
    </location>
</feature>
<proteinExistence type="predicted"/>
<dbReference type="PANTHER" id="PTHR13304">
    <property type="entry name" value="GLYCOSYLPHOSPHATIDYLINOSITOL ANCHOR ATTACHMENT 1 PROTEIN"/>
    <property type="match status" value="1"/>
</dbReference>
<feature type="transmembrane region" description="Helical" evidence="2">
    <location>
        <begin position="545"/>
        <end position="574"/>
    </location>
</feature>
<dbReference type="OrthoDB" id="445301at2759"/>
<evidence type="ECO:0000256" key="1">
    <source>
        <dbReference type="SAM" id="MobiDB-lite"/>
    </source>
</evidence>
<dbReference type="AlphaFoldDB" id="A0A9P8BWH3"/>
<gene>
    <name evidence="3" type="primary">GAA1</name>
    <name evidence="3" type="ORF">KI688_009635</name>
</gene>
<evidence type="ECO:0000313" key="3">
    <source>
        <dbReference type="EMBL" id="KAG9070298.1"/>
    </source>
</evidence>
<organism evidence="3 4">
    <name type="scientific">Linnemannia hyalina</name>
    <dbReference type="NCBI Taxonomy" id="64524"/>
    <lineage>
        <taxon>Eukaryota</taxon>
        <taxon>Fungi</taxon>
        <taxon>Fungi incertae sedis</taxon>
        <taxon>Mucoromycota</taxon>
        <taxon>Mortierellomycotina</taxon>
        <taxon>Mortierellomycetes</taxon>
        <taxon>Mortierellales</taxon>
        <taxon>Mortierellaceae</taxon>
        <taxon>Linnemannia</taxon>
    </lineage>
</organism>
<protein>
    <submittedName>
        <fullName evidence="3">Glycosyl phosphatidyl inositol protein transamidase complex subunit</fullName>
    </submittedName>
</protein>
<sequence length="657" mass="72623">MGFLSRLSKAQRQQIFGRFVLSWMPTLSYIMVAVSFFWLLALPHQDYSKRTYVSENALLPGSANVQFNWNDNLAAEAYRDTVQRIASLPSIERAQALELQFAAIGLKSATQNYTLNTSTESFHGVNTYAVFYAPRSDGTEAIVLSASWLSRDKTTNTNAIAMLLALGKTFKRGSHFSKDIIFVVSDGDAEGLQAWLKAYHGNEEHTYERHEEPLRVRSGAIQAALNLDFAGTGDYNALGIFFEGVNGQLPNLDMINTINLISMGIAPVELTLHDELVPYTDNMTKNYLNSLRKMLYQMKYQAVGTPTGNHGLYLKYKIDAITLYGIDRPGWHSHRFNLFRVGALLESAVRSLNNLLEHLHQSFFFYLLSDVRRYTSIGLYMPPVIILGVSFIFQALSLWGLSSDLPLELESIVEGDTTIPVALPYSRRSRNFKVASTTMGMAVVTGAATFFLLTTEFGLVGESPMLKLVASVGVCSMLVLSAVSAAHVRTRIIKSGSTVQKARATHNDTKGSSGSSSSSSNSDNTHNVADQELTPAADWIMLKTLILALSALIVTTLSALNFSLAVSIGVLIVLPYMAFRPSRWTVVSIIEALILLAISPPGLMMVASWWYVKDPSEVLSWVLREYEILGTWLLPTACFVYWPLNLAAVIMVLLPVS</sequence>
<keyword evidence="2" id="KW-0812">Transmembrane</keyword>